<reference evidence="2" key="1">
    <citation type="thesis" date="2021" institute="BYU ScholarsArchive" country="Provo, UT, USA">
        <title>Applications of and Algorithms for Genome Assembly and Genomic Analyses with an Emphasis on Marine Teleosts.</title>
        <authorList>
            <person name="Pickett B.D."/>
        </authorList>
    </citation>
    <scope>NUCLEOTIDE SEQUENCE</scope>
    <source>
        <strain evidence="2">HI-2016</strain>
    </source>
</reference>
<keyword evidence="3" id="KW-1185">Reference proteome</keyword>
<dbReference type="Proteomes" id="UP000824540">
    <property type="component" value="Unassembled WGS sequence"/>
</dbReference>
<feature type="non-terminal residue" evidence="2">
    <location>
        <position position="1"/>
    </location>
</feature>
<feature type="compositionally biased region" description="Basic and acidic residues" evidence="1">
    <location>
        <begin position="118"/>
        <end position="158"/>
    </location>
</feature>
<name>A0A8T2N2E1_9TELE</name>
<proteinExistence type="predicted"/>
<evidence type="ECO:0000313" key="2">
    <source>
        <dbReference type="EMBL" id="KAG9333610.1"/>
    </source>
</evidence>
<evidence type="ECO:0000256" key="1">
    <source>
        <dbReference type="SAM" id="MobiDB-lite"/>
    </source>
</evidence>
<evidence type="ECO:0000313" key="3">
    <source>
        <dbReference type="Proteomes" id="UP000824540"/>
    </source>
</evidence>
<dbReference type="AlphaFoldDB" id="A0A8T2N2E1"/>
<feature type="region of interest" description="Disordered" evidence="1">
    <location>
        <begin position="85"/>
        <end position="158"/>
    </location>
</feature>
<gene>
    <name evidence="2" type="ORF">JZ751_010826</name>
</gene>
<accession>A0A8T2N2E1</accession>
<protein>
    <submittedName>
        <fullName evidence="2">Uncharacterized protein</fullName>
    </submittedName>
</protein>
<feature type="compositionally biased region" description="Basic and acidic residues" evidence="1">
    <location>
        <begin position="85"/>
        <end position="104"/>
    </location>
</feature>
<dbReference type="EMBL" id="JAFBMS010000189">
    <property type="protein sequence ID" value="KAG9333610.1"/>
    <property type="molecule type" value="Genomic_DNA"/>
</dbReference>
<comment type="caution">
    <text evidence="2">The sequence shown here is derived from an EMBL/GenBank/DDBJ whole genome shotgun (WGS) entry which is preliminary data.</text>
</comment>
<organism evidence="2 3">
    <name type="scientific">Albula glossodonta</name>
    <name type="common">roundjaw bonefish</name>
    <dbReference type="NCBI Taxonomy" id="121402"/>
    <lineage>
        <taxon>Eukaryota</taxon>
        <taxon>Metazoa</taxon>
        <taxon>Chordata</taxon>
        <taxon>Craniata</taxon>
        <taxon>Vertebrata</taxon>
        <taxon>Euteleostomi</taxon>
        <taxon>Actinopterygii</taxon>
        <taxon>Neopterygii</taxon>
        <taxon>Teleostei</taxon>
        <taxon>Albuliformes</taxon>
        <taxon>Albulidae</taxon>
        <taxon>Albula</taxon>
    </lineage>
</organism>
<sequence length="158" mass="17794">MVREVNRGPWTQGCKDRVEPVEPGVLGLCGACGPRVLRLYGACGPRGAKTVWSLWTQGCQDSVEPVDPGVQRPLTERTAAHLRDFGVRELSNERSGRAELKELQGAEDMGNNGSAEAEEARRKAEAERWRAEQEKNKAQQDLERIRKEKQELENEKKR</sequence>